<evidence type="ECO:0000256" key="4">
    <source>
        <dbReference type="SAM" id="MobiDB-lite"/>
    </source>
</evidence>
<evidence type="ECO:0000256" key="2">
    <source>
        <dbReference type="PIRSR" id="PIRSR601310-3"/>
    </source>
</evidence>
<comment type="caution">
    <text evidence="6">The sequence shown here is derived from an EMBL/GenBank/DDBJ whole genome shotgun (WGS) entry which is preliminary data.</text>
</comment>
<feature type="domain" description="HIT" evidence="5">
    <location>
        <begin position="68"/>
        <end position="176"/>
    </location>
</feature>
<evidence type="ECO:0000256" key="3">
    <source>
        <dbReference type="PROSITE-ProRule" id="PRU00464"/>
    </source>
</evidence>
<dbReference type="Proteomes" id="UP000321793">
    <property type="component" value="Unassembled WGS sequence"/>
</dbReference>
<feature type="short sequence motif" description="Histidine triad motif" evidence="2 3">
    <location>
        <begin position="160"/>
        <end position="164"/>
    </location>
</feature>
<proteinExistence type="predicted"/>
<dbReference type="InterPro" id="IPR036265">
    <property type="entry name" value="HIT-like_sf"/>
</dbReference>
<evidence type="ECO:0000259" key="5">
    <source>
        <dbReference type="PROSITE" id="PS51084"/>
    </source>
</evidence>
<protein>
    <recommendedName>
        <fullName evidence="5">HIT domain-containing protein</fullName>
    </recommendedName>
</protein>
<dbReference type="GO" id="GO:0003824">
    <property type="term" value="F:catalytic activity"/>
    <property type="evidence" value="ECO:0007669"/>
    <property type="project" value="InterPro"/>
</dbReference>
<dbReference type="CDD" id="cd01276">
    <property type="entry name" value="PKCI_related"/>
    <property type="match status" value="1"/>
</dbReference>
<dbReference type="Pfam" id="PF01230">
    <property type="entry name" value="HIT"/>
    <property type="match status" value="1"/>
</dbReference>
<dbReference type="PRINTS" id="PR00332">
    <property type="entry name" value="HISTRIAD"/>
</dbReference>
<evidence type="ECO:0000256" key="1">
    <source>
        <dbReference type="PIRSR" id="PIRSR601310-1"/>
    </source>
</evidence>
<keyword evidence="7" id="KW-1185">Reference proteome</keyword>
<dbReference type="EMBL" id="BKBA01000011">
    <property type="protein sequence ID" value="GEQ14906.1"/>
    <property type="molecule type" value="Genomic_DNA"/>
</dbReference>
<dbReference type="SUPFAM" id="SSF54197">
    <property type="entry name" value="HIT-like"/>
    <property type="match status" value="1"/>
</dbReference>
<reference evidence="6 7" key="1">
    <citation type="submission" date="2019-07" db="EMBL/GenBank/DDBJ databases">
        <title>Whole genome shotgun sequence of Knoellia locipacati NBRC 109775.</title>
        <authorList>
            <person name="Hosoyama A."/>
            <person name="Uohara A."/>
            <person name="Ohji S."/>
            <person name="Ichikawa N."/>
        </authorList>
    </citation>
    <scope>NUCLEOTIDE SEQUENCE [LARGE SCALE GENOMIC DNA]</scope>
    <source>
        <strain evidence="6 7">NBRC 109775</strain>
    </source>
</reference>
<dbReference type="PANTHER" id="PTHR23089">
    <property type="entry name" value="HISTIDINE TRIAD HIT PROTEIN"/>
    <property type="match status" value="1"/>
</dbReference>
<feature type="region of interest" description="Disordered" evidence="4">
    <location>
        <begin position="29"/>
        <end position="50"/>
    </location>
</feature>
<dbReference type="InterPro" id="IPR011146">
    <property type="entry name" value="HIT-like"/>
</dbReference>
<accession>A0A512T3V9</accession>
<organism evidence="6 7">
    <name type="scientific">Knoellia locipacati</name>
    <dbReference type="NCBI Taxonomy" id="882824"/>
    <lineage>
        <taxon>Bacteria</taxon>
        <taxon>Bacillati</taxon>
        <taxon>Actinomycetota</taxon>
        <taxon>Actinomycetes</taxon>
        <taxon>Micrococcales</taxon>
        <taxon>Intrasporangiaceae</taxon>
        <taxon>Knoellia</taxon>
    </lineage>
</organism>
<name>A0A512T3V9_9MICO</name>
<feature type="active site" description="Tele-AMP-histidine intermediate" evidence="1">
    <location>
        <position position="162"/>
    </location>
</feature>
<dbReference type="AlphaFoldDB" id="A0A512T3V9"/>
<dbReference type="InterPro" id="IPR001310">
    <property type="entry name" value="Histidine_triad_HIT"/>
</dbReference>
<evidence type="ECO:0000313" key="7">
    <source>
        <dbReference type="Proteomes" id="UP000321793"/>
    </source>
</evidence>
<gene>
    <name evidence="6" type="ORF">KLO01_29530</name>
</gene>
<dbReference type="PROSITE" id="PS51084">
    <property type="entry name" value="HIT_2"/>
    <property type="match status" value="1"/>
</dbReference>
<evidence type="ECO:0000313" key="6">
    <source>
        <dbReference type="EMBL" id="GEQ14906.1"/>
    </source>
</evidence>
<dbReference type="Gene3D" id="3.30.428.10">
    <property type="entry name" value="HIT-like"/>
    <property type="match status" value="1"/>
</dbReference>
<sequence>MDEEPREADHGSPVDGIQARHAVIRGGARGSVTSEAHGSHCHARKTPEQADRFTVGGMSAAATDPDCLFCRIVAGEIPAEVVAETDTSLAFRDVSPQAPTHVLVVPRRHVADAGELADVSPTELAEVTLLARTVAQQEGLDGDYRLVFNTGPGAGQSVFHAHLHLLGGRAMKWPPG</sequence>